<comment type="similarity">
    <text evidence="1">Belongs to the NBPF family.</text>
</comment>
<feature type="region of interest" description="Disordered" evidence="3">
    <location>
        <begin position="396"/>
        <end position="422"/>
    </location>
</feature>
<evidence type="ECO:0000259" key="4">
    <source>
        <dbReference type="SMART" id="SM01148"/>
    </source>
</evidence>
<protein>
    <submittedName>
        <fullName evidence="6">Neuroblastoma breakpoint family member 9-like isoform X1</fullName>
    </submittedName>
</protein>
<feature type="region of interest" description="Disordered" evidence="3">
    <location>
        <begin position="236"/>
        <end position="304"/>
    </location>
</feature>
<dbReference type="PANTHER" id="PTHR14199:SF29">
    <property type="entry name" value="NEUROBLASTOMA BREAKPOINT FAMILY MEMBER 4-RELATED"/>
    <property type="match status" value="1"/>
</dbReference>
<sequence length="542" mass="61454">MAKCILPLYQPLESKILLELDKELQTQMAKCRQDFWDHSDRFLDSIAQTGHLDHRLWRNVCEEDQHILDAVFWEQLVAEEGELTEESALAEKLRENNVLIKNQEQQLQKLQKTIQEGRRLSSLLCQLLQGLLAHRGPDETQNQVFWQQLTEGNRLAEHLLSKLSPENQTTEQEGNKQEPTSTRLITMLREWTENAAPRHSLDGLHLTYSSLPDVSDSYWPYRSSAILAWEGEGVSPAQPVAENHPNFEEEDNDNDNQDNSPSYPMRSSRELPEGEEDEIHQDSLDEGHLTPSIDHNLSDDHRHYGHISLSPVEHENLVEDGEENKITDLDKDKQEIISTRLITVLREWTENAAPRHSLDRLHLTYSSLPDVSISYCPYRSSAILAWEGEGVSSAHPGVENHPYSEEENDKDSPDPSPYSPMRISWELSEGEEDDVSEDSLAECYLTPSVGYDLSDKLYEYVSFSPAEQEVSTQGVEELGLDTPIGMKSHPRLGADTLGGLADDKAECKVTDHTNVASVLKPKIIKKKLPFCKCKIACCFPGL</sequence>
<dbReference type="InterPro" id="IPR010630">
    <property type="entry name" value="Olduvai_dom"/>
</dbReference>
<dbReference type="SMART" id="SM01148">
    <property type="entry name" value="DUF1220"/>
    <property type="match status" value="4"/>
</dbReference>
<dbReference type="Pfam" id="PF06758">
    <property type="entry name" value="Olduvai"/>
    <property type="match status" value="4"/>
</dbReference>
<name>A0ABM3Y7A4_ERIEU</name>
<feature type="domain" description="Olduvai" evidence="4">
    <location>
        <begin position="174"/>
        <end position="241"/>
    </location>
</feature>
<feature type="coiled-coil region" evidence="2">
    <location>
        <begin position="76"/>
        <end position="120"/>
    </location>
</feature>
<feature type="domain" description="Olduvai" evidence="4">
    <location>
        <begin position="331"/>
        <end position="398"/>
    </location>
</feature>
<keyword evidence="2" id="KW-0175">Coiled coil</keyword>
<evidence type="ECO:0000313" key="5">
    <source>
        <dbReference type="Proteomes" id="UP001652624"/>
    </source>
</evidence>
<dbReference type="RefSeq" id="XP_060056948.1">
    <property type="nucleotide sequence ID" value="XM_060200965.1"/>
</dbReference>
<evidence type="ECO:0000256" key="3">
    <source>
        <dbReference type="SAM" id="MobiDB-lite"/>
    </source>
</evidence>
<evidence type="ECO:0000313" key="6">
    <source>
        <dbReference type="RefSeq" id="XP_060056948.1"/>
    </source>
</evidence>
<gene>
    <name evidence="6" type="primary">LOC132541209</name>
</gene>
<organism evidence="5 6">
    <name type="scientific">Erinaceus europaeus</name>
    <name type="common">Western European hedgehog</name>
    <dbReference type="NCBI Taxonomy" id="9365"/>
    <lineage>
        <taxon>Eukaryota</taxon>
        <taxon>Metazoa</taxon>
        <taxon>Chordata</taxon>
        <taxon>Craniata</taxon>
        <taxon>Vertebrata</taxon>
        <taxon>Euteleostomi</taxon>
        <taxon>Mammalia</taxon>
        <taxon>Eutheria</taxon>
        <taxon>Laurasiatheria</taxon>
        <taxon>Eulipotyphla</taxon>
        <taxon>Erinaceidae</taxon>
        <taxon>Erinaceinae</taxon>
        <taxon>Erinaceus</taxon>
    </lineage>
</organism>
<dbReference type="PANTHER" id="PTHR14199">
    <property type="entry name" value="NEUROBLASTOMA BREAKPOINT FAMILY MEMBER 6-LIKE PROTEIN"/>
    <property type="match status" value="1"/>
</dbReference>
<feature type="domain" description="Olduvai" evidence="4">
    <location>
        <begin position="257"/>
        <end position="322"/>
    </location>
</feature>
<dbReference type="Proteomes" id="UP001652624">
    <property type="component" value="Chromosome 11"/>
</dbReference>
<evidence type="ECO:0000256" key="1">
    <source>
        <dbReference type="ARBA" id="ARBA00038417"/>
    </source>
</evidence>
<accession>A0ABM3Y7A4</accession>
<keyword evidence="5" id="KW-1185">Reference proteome</keyword>
<dbReference type="GeneID" id="132541209"/>
<reference evidence="6" key="1">
    <citation type="submission" date="2025-08" db="UniProtKB">
        <authorList>
            <consortium name="RefSeq"/>
        </authorList>
    </citation>
    <scope>IDENTIFICATION</scope>
</reference>
<evidence type="ECO:0000256" key="2">
    <source>
        <dbReference type="SAM" id="Coils"/>
    </source>
</evidence>
<proteinExistence type="inferred from homology"/>
<feature type="domain" description="Olduvai" evidence="4">
    <location>
        <begin position="412"/>
        <end position="476"/>
    </location>
</feature>
<dbReference type="InterPro" id="IPR055306">
    <property type="entry name" value="NBPF"/>
</dbReference>